<evidence type="ECO:0000256" key="10">
    <source>
        <dbReference type="ARBA" id="ARBA00022833"/>
    </source>
</evidence>
<evidence type="ECO:0000313" key="19">
    <source>
        <dbReference type="Proteomes" id="UP001558652"/>
    </source>
</evidence>
<dbReference type="PANTHER" id="PTHR11774">
    <property type="entry name" value="GERANYLGERANYL TRANSFERASE TYPE BETA SUBUNIT"/>
    <property type="match status" value="1"/>
</dbReference>
<dbReference type="Pfam" id="PF00432">
    <property type="entry name" value="Prenyltrans"/>
    <property type="match status" value="1"/>
</dbReference>
<evidence type="ECO:0000256" key="13">
    <source>
        <dbReference type="ARBA" id="ARBA00050428"/>
    </source>
</evidence>
<sequence length="334" mass="37032">SRLTIAFFAISGLDLLNALDDLDIAYKKNICEWIYRLQILPTAGGDKRKCGFQGSDTFIVASQVGATSCNPEYSAGHLAMTYTGLASLVILGDDLSRVNRQAIVKGVRALQQEDGSFCATLLGSENDMRFVYCAACVCYMLQDWSGMDMEKTISFIKKCMSYDYGLGQSPEVESHGGVTYCGVAALMLMGKLNEALTKKQLDGLRRWAIFRQQPGFQGRANKPSDTCYSFWIGATLKMLDFFHLVNFTENRRYIITTQDSLIGGFSKWADSYPDPMHTYLGLCGLSLMGEEGLQEINPALNMSSRAVKRLHKLHALWSSSDNNLCDSLQNSIVV</sequence>
<organism evidence="18 19">
    <name type="scientific">Ranatra chinensis</name>
    <dbReference type="NCBI Taxonomy" id="642074"/>
    <lineage>
        <taxon>Eukaryota</taxon>
        <taxon>Metazoa</taxon>
        <taxon>Ecdysozoa</taxon>
        <taxon>Arthropoda</taxon>
        <taxon>Hexapoda</taxon>
        <taxon>Insecta</taxon>
        <taxon>Pterygota</taxon>
        <taxon>Neoptera</taxon>
        <taxon>Paraneoptera</taxon>
        <taxon>Hemiptera</taxon>
        <taxon>Heteroptera</taxon>
        <taxon>Panheteroptera</taxon>
        <taxon>Nepomorpha</taxon>
        <taxon>Nepidae</taxon>
        <taxon>Ranatrinae</taxon>
        <taxon>Ranatra</taxon>
    </lineage>
</organism>
<feature type="signal peptide" evidence="16">
    <location>
        <begin position="1"/>
        <end position="18"/>
    </location>
</feature>
<feature type="non-terminal residue" evidence="18">
    <location>
        <position position="1"/>
    </location>
</feature>
<protein>
    <recommendedName>
        <fullName evidence="5">Geranylgeranyl transferase type-1 subunit beta</fullName>
        <ecNumber evidence="4">2.5.1.59</ecNumber>
    </recommendedName>
    <alternativeName>
        <fullName evidence="12">Geranylgeranyl transferase type I subunit beta</fullName>
    </alternativeName>
    <alternativeName>
        <fullName evidence="15">Type I protein geranyl-geranyltransferase subunit beta</fullName>
    </alternativeName>
</protein>
<evidence type="ECO:0000256" key="3">
    <source>
        <dbReference type="ARBA" id="ARBA00010497"/>
    </source>
</evidence>
<accession>A0ABD0YKX0</accession>
<dbReference type="GO" id="GO:0004662">
    <property type="term" value="F:CAAX-protein geranylgeranyltransferase activity"/>
    <property type="evidence" value="ECO:0007669"/>
    <property type="project" value="UniProtKB-EC"/>
</dbReference>
<dbReference type="InterPro" id="IPR008930">
    <property type="entry name" value="Terpenoid_cyclase/PrenylTrfase"/>
</dbReference>
<dbReference type="EMBL" id="JBFDAA010000015">
    <property type="protein sequence ID" value="KAL1117784.1"/>
    <property type="molecule type" value="Genomic_DNA"/>
</dbReference>
<evidence type="ECO:0000256" key="9">
    <source>
        <dbReference type="ARBA" id="ARBA00022737"/>
    </source>
</evidence>
<evidence type="ECO:0000256" key="5">
    <source>
        <dbReference type="ARBA" id="ARBA00020603"/>
    </source>
</evidence>
<keyword evidence="19" id="KW-1185">Reference proteome</keyword>
<dbReference type="Gene3D" id="1.50.10.20">
    <property type="match status" value="1"/>
</dbReference>
<dbReference type="PANTHER" id="PTHR11774:SF4">
    <property type="entry name" value="GERANYLGERANYL TRANSFERASE TYPE-1 SUBUNIT BETA"/>
    <property type="match status" value="1"/>
</dbReference>
<gene>
    <name evidence="18" type="ORF">AAG570_004099</name>
</gene>
<evidence type="ECO:0000313" key="18">
    <source>
        <dbReference type="EMBL" id="KAL1117784.1"/>
    </source>
</evidence>
<comment type="catalytic activity">
    <reaction evidence="13">
        <text>geranylgeranyl diphosphate + L-cysteinyl-[protein] = S-geranylgeranyl-L-cysteinyl-[protein] + diphosphate</text>
        <dbReference type="Rhea" id="RHEA:21240"/>
        <dbReference type="Rhea" id="RHEA-COMP:10131"/>
        <dbReference type="Rhea" id="RHEA-COMP:11537"/>
        <dbReference type="ChEBI" id="CHEBI:29950"/>
        <dbReference type="ChEBI" id="CHEBI:33019"/>
        <dbReference type="ChEBI" id="CHEBI:57533"/>
        <dbReference type="ChEBI" id="CHEBI:86021"/>
        <dbReference type="EC" id="2.5.1.59"/>
    </reaction>
</comment>
<comment type="cofactor">
    <cofactor evidence="1">
        <name>Mg(2+)</name>
        <dbReference type="ChEBI" id="CHEBI:18420"/>
    </cofactor>
</comment>
<keyword evidence="11" id="KW-0460">Magnesium</keyword>
<evidence type="ECO:0000256" key="12">
    <source>
        <dbReference type="ARBA" id="ARBA00031713"/>
    </source>
</evidence>
<evidence type="ECO:0000256" key="16">
    <source>
        <dbReference type="SAM" id="SignalP"/>
    </source>
</evidence>
<dbReference type="CDD" id="cd02895">
    <property type="entry name" value="GGTase-I"/>
    <property type="match status" value="1"/>
</dbReference>
<evidence type="ECO:0000256" key="8">
    <source>
        <dbReference type="ARBA" id="ARBA00022723"/>
    </source>
</evidence>
<dbReference type="InterPro" id="IPR045089">
    <property type="entry name" value="PGGT1B-like"/>
</dbReference>
<comment type="caution">
    <text evidence="18">The sequence shown here is derived from an EMBL/GenBank/DDBJ whole genome shotgun (WGS) entry which is preliminary data.</text>
</comment>
<dbReference type="SUPFAM" id="SSF48239">
    <property type="entry name" value="Terpenoid cyclases/Protein prenyltransferases"/>
    <property type="match status" value="1"/>
</dbReference>
<keyword evidence="7" id="KW-0808">Transferase</keyword>
<dbReference type="InterPro" id="IPR041960">
    <property type="entry name" value="GGTase_I_beta"/>
</dbReference>
<dbReference type="InterPro" id="IPR001330">
    <property type="entry name" value="Prenyltrans"/>
</dbReference>
<reference evidence="18 19" key="1">
    <citation type="submission" date="2024-07" db="EMBL/GenBank/DDBJ databases">
        <title>Chromosome-level genome assembly of the water stick insect Ranatra chinensis (Heteroptera: Nepidae).</title>
        <authorList>
            <person name="Liu X."/>
        </authorList>
    </citation>
    <scope>NUCLEOTIDE SEQUENCE [LARGE SCALE GENOMIC DNA]</scope>
    <source>
        <strain evidence="18">Cailab_2021Rc</strain>
        <tissue evidence="18">Muscle</tissue>
    </source>
</reference>
<dbReference type="AlphaFoldDB" id="A0ABD0YKX0"/>
<feature type="chain" id="PRO_5044854683" description="Geranylgeranyl transferase type-1 subunit beta" evidence="16">
    <location>
        <begin position="19"/>
        <end position="334"/>
    </location>
</feature>
<evidence type="ECO:0000259" key="17">
    <source>
        <dbReference type="Pfam" id="PF00432"/>
    </source>
</evidence>
<evidence type="ECO:0000256" key="1">
    <source>
        <dbReference type="ARBA" id="ARBA00001946"/>
    </source>
</evidence>
<keyword evidence="10" id="KW-0862">Zinc</keyword>
<dbReference type="FunFam" id="1.50.10.20:FF:000005">
    <property type="entry name" value="Geranylgeranyl transferase type-1 subunit beta"/>
    <property type="match status" value="1"/>
</dbReference>
<dbReference type="Proteomes" id="UP001558652">
    <property type="component" value="Unassembled WGS sequence"/>
</dbReference>
<evidence type="ECO:0000256" key="2">
    <source>
        <dbReference type="ARBA" id="ARBA00001947"/>
    </source>
</evidence>
<comment type="subunit">
    <text evidence="14">Heterodimer of FNTA and PGGT1B. PGGT1B mediates interaction with substrate peptides.</text>
</comment>
<dbReference type="EC" id="2.5.1.59" evidence="4"/>
<name>A0ABD0YKX0_9HEMI</name>
<keyword evidence="8" id="KW-0479">Metal-binding</keyword>
<dbReference type="GO" id="GO:0046872">
    <property type="term" value="F:metal ion binding"/>
    <property type="evidence" value="ECO:0007669"/>
    <property type="project" value="UniProtKB-KW"/>
</dbReference>
<evidence type="ECO:0000256" key="4">
    <source>
        <dbReference type="ARBA" id="ARBA00012700"/>
    </source>
</evidence>
<keyword evidence="9" id="KW-0677">Repeat</keyword>
<evidence type="ECO:0000256" key="11">
    <source>
        <dbReference type="ARBA" id="ARBA00022842"/>
    </source>
</evidence>
<keyword evidence="6" id="KW-0637">Prenyltransferase</keyword>
<proteinExistence type="inferred from homology"/>
<evidence type="ECO:0000256" key="15">
    <source>
        <dbReference type="ARBA" id="ARBA00078363"/>
    </source>
</evidence>
<comment type="similarity">
    <text evidence="3">Belongs to the protein prenyltransferase subunit beta family.</text>
</comment>
<comment type="cofactor">
    <cofactor evidence="2">
        <name>Zn(2+)</name>
        <dbReference type="ChEBI" id="CHEBI:29105"/>
    </cofactor>
</comment>
<keyword evidence="16" id="KW-0732">Signal</keyword>
<feature type="domain" description="Prenyltransferase alpha-alpha toroid" evidence="17">
    <location>
        <begin position="1"/>
        <end position="302"/>
    </location>
</feature>
<evidence type="ECO:0000256" key="6">
    <source>
        <dbReference type="ARBA" id="ARBA00022602"/>
    </source>
</evidence>
<evidence type="ECO:0000256" key="14">
    <source>
        <dbReference type="ARBA" id="ARBA00065714"/>
    </source>
</evidence>
<evidence type="ECO:0000256" key="7">
    <source>
        <dbReference type="ARBA" id="ARBA00022679"/>
    </source>
</evidence>
<dbReference type="GO" id="GO:0005953">
    <property type="term" value="C:CAAX-protein geranylgeranyltransferase complex"/>
    <property type="evidence" value="ECO:0007669"/>
    <property type="project" value="UniProtKB-ARBA"/>
</dbReference>